<evidence type="ECO:0000256" key="6">
    <source>
        <dbReference type="HAMAP-Rule" id="MF_00397"/>
    </source>
</evidence>
<evidence type="ECO:0000256" key="5">
    <source>
        <dbReference type="ARBA" id="ARBA00022840"/>
    </source>
</evidence>
<comment type="similarity">
    <text evidence="2 6">Belongs to the CitG/MdcB family.</text>
</comment>
<proteinExistence type="inferred from homology"/>
<dbReference type="EC" id="2.4.2.52" evidence="6"/>
<sequence>MTGLLAIKPRPIDAPALAEEALWLELELTPKPGLVDKLNNGAHRDMDHALFARSIAAITPWLARFAELGDAHADKPAAEQLRIIRPLGMACEQAMYAATNGVNTHKGGIFALGLLCFTAGRVKNLTADRLCDEMRNICAGLVARELAGRSGRATAGERQYQQYGLTGARGEAESGFATVREVLARWNGDLHELLLRLMAINQDSNLVSRGGIDGLRYVQGYAKGLLANGWDRRALLEMDNALIRRNLSPGGSADLLSVGWVLAKLPSA</sequence>
<keyword evidence="3 6" id="KW-0808">Transferase</keyword>
<dbReference type="GO" id="GO:0046917">
    <property type="term" value="F:triphosphoribosyl-dephospho-CoA synthase activity"/>
    <property type="evidence" value="ECO:0007669"/>
    <property type="project" value="UniProtKB-UniRule"/>
</dbReference>
<comment type="catalytic activity">
    <reaction evidence="1 6">
        <text>3'-dephospho-CoA + ATP = 2'-(5''-triphospho-alpha-D-ribosyl)-3'-dephospho-CoA + adenine</text>
        <dbReference type="Rhea" id="RHEA:15117"/>
        <dbReference type="ChEBI" id="CHEBI:16708"/>
        <dbReference type="ChEBI" id="CHEBI:30616"/>
        <dbReference type="ChEBI" id="CHEBI:57328"/>
        <dbReference type="ChEBI" id="CHEBI:61378"/>
        <dbReference type="EC" id="2.4.2.52"/>
    </reaction>
</comment>
<dbReference type="PANTHER" id="PTHR30201:SF2">
    <property type="entry name" value="2-(5''-TRIPHOSPHORIBOSYL)-3'-DEPHOSPHOCOENZYME-A SYNTHASE"/>
    <property type="match status" value="1"/>
</dbReference>
<dbReference type="AlphaFoldDB" id="A0A6P1UVV1"/>
<dbReference type="GO" id="GO:0051191">
    <property type="term" value="P:prosthetic group biosynthetic process"/>
    <property type="evidence" value="ECO:0007669"/>
    <property type="project" value="TreeGrafter"/>
</dbReference>
<dbReference type="Gene3D" id="1.10.4200.10">
    <property type="entry name" value="Triphosphoribosyl-dephospho-CoA protein"/>
    <property type="match status" value="1"/>
</dbReference>
<evidence type="ECO:0000256" key="3">
    <source>
        <dbReference type="ARBA" id="ARBA00022679"/>
    </source>
</evidence>
<dbReference type="Proteomes" id="UP000464389">
    <property type="component" value="Chromosome"/>
</dbReference>
<dbReference type="GO" id="GO:0005524">
    <property type="term" value="F:ATP binding"/>
    <property type="evidence" value="ECO:0007669"/>
    <property type="project" value="UniProtKB-KW"/>
</dbReference>
<dbReference type="Pfam" id="PF01874">
    <property type="entry name" value="CitG"/>
    <property type="match status" value="1"/>
</dbReference>
<evidence type="ECO:0000256" key="2">
    <source>
        <dbReference type="ARBA" id="ARBA00006812"/>
    </source>
</evidence>
<dbReference type="InterPro" id="IPR002736">
    <property type="entry name" value="CitG"/>
</dbReference>
<organism evidence="7 8">
    <name type="scientific">Klebsiella michiganensis</name>
    <dbReference type="NCBI Taxonomy" id="1134687"/>
    <lineage>
        <taxon>Bacteria</taxon>
        <taxon>Pseudomonadati</taxon>
        <taxon>Pseudomonadota</taxon>
        <taxon>Gammaproteobacteria</taxon>
        <taxon>Enterobacterales</taxon>
        <taxon>Enterobacteriaceae</taxon>
        <taxon>Klebsiella/Raoultella group</taxon>
        <taxon>Klebsiella</taxon>
    </lineage>
</organism>
<protein>
    <recommendedName>
        <fullName evidence="6">Probable 2-(5''-triphosphoribosyl)-3'-dephosphocoenzyme-A synthase</fullName>
        <shortName evidence="6">2-(5''-triphosphoribosyl)-3'-dephospho-CoA synthase</shortName>
        <ecNumber evidence="6">2.4.2.52</ecNumber>
    </recommendedName>
</protein>
<evidence type="ECO:0000256" key="1">
    <source>
        <dbReference type="ARBA" id="ARBA00001210"/>
    </source>
</evidence>
<dbReference type="RefSeq" id="WP_160743030.1">
    <property type="nucleotide sequence ID" value="NZ_CP048108.1"/>
</dbReference>
<dbReference type="EMBL" id="CP048108">
    <property type="protein sequence ID" value="QHS46070.1"/>
    <property type="molecule type" value="Genomic_DNA"/>
</dbReference>
<keyword evidence="4 6" id="KW-0547">Nucleotide-binding</keyword>
<dbReference type="NCBIfam" id="TIGR03125">
    <property type="entry name" value="citrate_citG"/>
    <property type="match status" value="1"/>
</dbReference>
<dbReference type="InterPro" id="IPR017551">
    <property type="entry name" value="TriPribosyl-deP-CoA_syn_CitG"/>
</dbReference>
<dbReference type="GO" id="GO:0016757">
    <property type="term" value="F:glycosyltransferase activity"/>
    <property type="evidence" value="ECO:0007669"/>
    <property type="project" value="UniProtKB-KW"/>
</dbReference>
<name>A0A6P1UVV1_9ENTR</name>
<dbReference type="PANTHER" id="PTHR30201">
    <property type="entry name" value="TRIPHOSPHORIBOSYL-DEPHOSPHO-COA SYNTHASE"/>
    <property type="match status" value="1"/>
</dbReference>
<evidence type="ECO:0000313" key="8">
    <source>
        <dbReference type="Proteomes" id="UP000464389"/>
    </source>
</evidence>
<evidence type="ECO:0000256" key="4">
    <source>
        <dbReference type="ARBA" id="ARBA00022741"/>
    </source>
</evidence>
<dbReference type="HAMAP" id="MF_00397">
    <property type="entry name" value="CitG"/>
    <property type="match status" value="1"/>
</dbReference>
<gene>
    <name evidence="6 7" type="primary">citG</name>
    <name evidence="7" type="ORF">GW952_10935</name>
</gene>
<accession>A0A6P1UVV1</accession>
<evidence type="ECO:0000313" key="7">
    <source>
        <dbReference type="EMBL" id="QHS46070.1"/>
    </source>
</evidence>
<keyword evidence="5 6" id="KW-0067">ATP-binding</keyword>
<keyword evidence="7" id="KW-0328">Glycosyltransferase</keyword>
<reference evidence="7 8" key="1">
    <citation type="submission" date="2020-01" db="EMBL/GenBank/DDBJ databases">
        <title>Bactrocera dorsalis gut bacteria genome.</title>
        <authorList>
            <person name="Zhang H."/>
            <person name="Cai Z."/>
        </authorList>
    </citation>
    <scope>NUCLEOTIDE SEQUENCE [LARGE SCALE GENOMIC DNA]</scope>
    <source>
        <strain evidence="7 8">BD177</strain>
    </source>
</reference>